<keyword evidence="3" id="KW-1185">Reference proteome</keyword>
<dbReference type="OrthoDB" id="1931061at2759"/>
<dbReference type="Gene3D" id="2.40.50.140">
    <property type="entry name" value="Nucleic acid-binding proteins"/>
    <property type="match status" value="2"/>
</dbReference>
<dbReference type="InterPro" id="IPR012340">
    <property type="entry name" value="NA-bd_OB-fold"/>
</dbReference>
<dbReference type="Proteomes" id="UP000187203">
    <property type="component" value="Unassembled WGS sequence"/>
</dbReference>
<dbReference type="Pfam" id="PF02721">
    <property type="entry name" value="DUF223"/>
    <property type="match status" value="1"/>
</dbReference>
<dbReference type="CDD" id="cd04480">
    <property type="entry name" value="RPA1_DBD_A_like"/>
    <property type="match status" value="1"/>
</dbReference>
<evidence type="ECO:0000259" key="1">
    <source>
        <dbReference type="Pfam" id="PF02721"/>
    </source>
</evidence>
<sequence length="466" mass="52135">MSIAVVDKQTKLSQLRDGGQRSFIVVRIVRLWDSIIPPRNIFTGIDFLTVDDKGFAMHGTIPAELADDFHGLIKEGHVYRIQIFEVGPKGRKTHLAIPLEALLYFNVSTVIEPIPEGIDKYPSHYFRGTSDKREIFLTLQSGQKIKITVWDPKIVELDITSIILLGYKPVLAIGGISIRDNQAYKQINTCSGTKFLLEPNLPESFDVRKKPIELLSSADVDNLRDYTYPDAKENRVQDLLYMNAATIKKEPSGYNCPRHGDTSPRMKLNLDQIPAVANSIIGKEFEFILGVSDQGYGPGLNFKVFYFDPVEQEQDISFVEKDDVDGSSSKDLLPHIQTEIGGSSHGQVEKEKGPSVDVVPNLQTEINVTPHSQAQIFAEGGTPNFTPSASLTDAPNELSHRGTKKQKTCSKRCRALDLAILDRPLLPWSSFYQTLAPFDMIYAVQWNMTTMVGQLPWILGQRFHAS</sequence>
<dbReference type="PANTHER" id="PTHR47165">
    <property type="entry name" value="OS03G0429900 PROTEIN"/>
    <property type="match status" value="1"/>
</dbReference>
<protein>
    <submittedName>
        <fullName evidence="2">Nucleic acid-binding protein</fullName>
    </submittedName>
</protein>
<evidence type="ECO:0000313" key="2">
    <source>
        <dbReference type="EMBL" id="OMP07940.1"/>
    </source>
</evidence>
<evidence type="ECO:0000313" key="3">
    <source>
        <dbReference type="Proteomes" id="UP000187203"/>
    </source>
</evidence>
<feature type="domain" description="Replication protein A 70 kDa DNA-binding subunit B/D first OB fold" evidence="1">
    <location>
        <begin position="12"/>
        <end position="95"/>
    </location>
</feature>
<comment type="caution">
    <text evidence="2">The sequence shown here is derived from an EMBL/GenBank/DDBJ whole genome shotgun (WGS) entry which is preliminary data.</text>
</comment>
<dbReference type="InterPro" id="IPR003871">
    <property type="entry name" value="RFA1B/D_OB_1st"/>
</dbReference>
<gene>
    <name evidence="2" type="ORF">COLO4_06917</name>
</gene>
<dbReference type="AlphaFoldDB" id="A0A1R3KLH9"/>
<dbReference type="EMBL" id="AWUE01012986">
    <property type="protein sequence ID" value="OMP07940.1"/>
    <property type="molecule type" value="Genomic_DNA"/>
</dbReference>
<proteinExistence type="predicted"/>
<name>A0A1R3KLH9_9ROSI</name>
<dbReference type="STRING" id="93759.A0A1R3KLH9"/>
<dbReference type="SUPFAM" id="SSF50249">
    <property type="entry name" value="Nucleic acid-binding proteins"/>
    <property type="match status" value="2"/>
</dbReference>
<dbReference type="PANTHER" id="PTHR47165:SF4">
    <property type="entry name" value="OS03G0429900 PROTEIN"/>
    <property type="match status" value="1"/>
</dbReference>
<reference evidence="3" key="1">
    <citation type="submission" date="2013-09" db="EMBL/GenBank/DDBJ databases">
        <title>Corchorus olitorius genome sequencing.</title>
        <authorList>
            <person name="Alam M."/>
            <person name="Haque M.S."/>
            <person name="Islam M.S."/>
            <person name="Emdad E.M."/>
            <person name="Islam M.M."/>
            <person name="Ahmed B."/>
            <person name="Halim A."/>
            <person name="Hossen Q.M.M."/>
            <person name="Hossain M.Z."/>
            <person name="Ahmed R."/>
            <person name="Khan M.M."/>
            <person name="Islam R."/>
            <person name="Rashid M.M."/>
            <person name="Khan S.A."/>
            <person name="Rahman M.S."/>
            <person name="Alam M."/>
            <person name="Yahiya A.S."/>
            <person name="Khan M.S."/>
            <person name="Azam M.S."/>
            <person name="Haque T."/>
            <person name="Lashkar M.Z.H."/>
            <person name="Akhand A.I."/>
            <person name="Morshed G."/>
            <person name="Roy S."/>
            <person name="Uddin K.S."/>
            <person name="Rabeya T."/>
            <person name="Hossain A.S."/>
            <person name="Chowdhury A."/>
            <person name="Snigdha A.R."/>
            <person name="Mortoza M.S."/>
            <person name="Matin S.A."/>
            <person name="Hoque S.M.E."/>
            <person name="Islam M.K."/>
            <person name="Roy D.K."/>
            <person name="Haider R."/>
            <person name="Moosa M.M."/>
            <person name="Elias S.M."/>
            <person name="Hasan A.M."/>
            <person name="Jahan S."/>
            <person name="Shafiuddin M."/>
            <person name="Mahmood N."/>
            <person name="Shommy N.S."/>
        </authorList>
    </citation>
    <scope>NUCLEOTIDE SEQUENCE [LARGE SCALE GENOMIC DNA]</scope>
    <source>
        <strain evidence="3">cv. O-4</strain>
    </source>
</reference>
<organism evidence="2 3">
    <name type="scientific">Corchorus olitorius</name>
    <dbReference type="NCBI Taxonomy" id="93759"/>
    <lineage>
        <taxon>Eukaryota</taxon>
        <taxon>Viridiplantae</taxon>
        <taxon>Streptophyta</taxon>
        <taxon>Embryophyta</taxon>
        <taxon>Tracheophyta</taxon>
        <taxon>Spermatophyta</taxon>
        <taxon>Magnoliopsida</taxon>
        <taxon>eudicotyledons</taxon>
        <taxon>Gunneridae</taxon>
        <taxon>Pentapetalae</taxon>
        <taxon>rosids</taxon>
        <taxon>malvids</taxon>
        <taxon>Malvales</taxon>
        <taxon>Malvaceae</taxon>
        <taxon>Grewioideae</taxon>
        <taxon>Apeibeae</taxon>
        <taxon>Corchorus</taxon>
    </lineage>
</organism>
<accession>A0A1R3KLH9</accession>